<accession>A0A4Q5LSU1</accession>
<keyword evidence="1" id="KW-0472">Membrane</keyword>
<evidence type="ECO:0000256" key="1">
    <source>
        <dbReference type="SAM" id="Phobius"/>
    </source>
</evidence>
<dbReference type="OrthoDB" id="1099872at2"/>
<proteinExistence type="predicted"/>
<comment type="caution">
    <text evidence="2">The sequence shown here is derived from an EMBL/GenBank/DDBJ whole genome shotgun (WGS) entry which is preliminary data.</text>
</comment>
<organism evidence="2 3">
    <name type="scientific">Emticicia agri</name>
    <dbReference type="NCBI Taxonomy" id="2492393"/>
    <lineage>
        <taxon>Bacteria</taxon>
        <taxon>Pseudomonadati</taxon>
        <taxon>Bacteroidota</taxon>
        <taxon>Cytophagia</taxon>
        <taxon>Cytophagales</taxon>
        <taxon>Leadbetterellaceae</taxon>
        <taxon>Emticicia</taxon>
    </lineage>
</organism>
<sequence length="118" mass="13840">MRKFWFFKGFIFIVGFVLLGGFVVMSLWNWLIPVIFGLGTVTFVQALGLLVLSKILFGGFRGGHWGGGCYGGGRQFWKHRMAERWDKMNTEERNAFKQRMRNRWGRWDERKEEKAGEA</sequence>
<feature type="transmembrane region" description="Helical" evidence="1">
    <location>
        <begin position="30"/>
        <end position="52"/>
    </location>
</feature>
<dbReference type="Proteomes" id="UP000293162">
    <property type="component" value="Unassembled WGS sequence"/>
</dbReference>
<reference evidence="2 3" key="1">
    <citation type="submission" date="2019-02" db="EMBL/GenBank/DDBJ databases">
        <title>Bacterial novel species Emticicia sp. 17J42-9 isolated from soil.</title>
        <authorList>
            <person name="Jung H.-Y."/>
        </authorList>
    </citation>
    <scope>NUCLEOTIDE SEQUENCE [LARGE SCALE GENOMIC DNA]</scope>
    <source>
        <strain evidence="2 3">17J42-9</strain>
    </source>
</reference>
<keyword evidence="1" id="KW-0812">Transmembrane</keyword>
<feature type="transmembrane region" description="Helical" evidence="1">
    <location>
        <begin position="5"/>
        <end position="24"/>
    </location>
</feature>
<dbReference type="AlphaFoldDB" id="A0A4Q5LSU1"/>
<dbReference type="EMBL" id="SEWF01000079">
    <property type="protein sequence ID" value="RYU92668.1"/>
    <property type="molecule type" value="Genomic_DNA"/>
</dbReference>
<evidence type="ECO:0000313" key="2">
    <source>
        <dbReference type="EMBL" id="RYU92668.1"/>
    </source>
</evidence>
<dbReference type="RefSeq" id="WP_130024161.1">
    <property type="nucleotide sequence ID" value="NZ_SEWF01000079.1"/>
</dbReference>
<protein>
    <recommendedName>
        <fullName evidence="4">DUF1682 domain-containing protein</fullName>
    </recommendedName>
</protein>
<name>A0A4Q5LSU1_9BACT</name>
<keyword evidence="1" id="KW-1133">Transmembrane helix</keyword>
<keyword evidence="3" id="KW-1185">Reference proteome</keyword>
<evidence type="ECO:0000313" key="3">
    <source>
        <dbReference type="Proteomes" id="UP000293162"/>
    </source>
</evidence>
<evidence type="ECO:0008006" key="4">
    <source>
        <dbReference type="Google" id="ProtNLM"/>
    </source>
</evidence>
<gene>
    <name evidence="2" type="ORF">EWM59_26045</name>
</gene>